<reference evidence="11" key="1">
    <citation type="submission" date="2017-12" db="EMBL/GenBank/DDBJ databases">
        <title>High-resolution comparative analysis of great ape genomes.</title>
        <authorList>
            <person name="Pollen A."/>
            <person name="Hastie A."/>
            <person name="Hormozdiari F."/>
            <person name="Dougherty M."/>
            <person name="Liu R."/>
            <person name="Chaisson M."/>
            <person name="Hoppe E."/>
            <person name="Hill C."/>
            <person name="Pang A."/>
            <person name="Hillier L."/>
            <person name="Baker C."/>
            <person name="Armstrong J."/>
            <person name="Shendure J."/>
            <person name="Paten B."/>
            <person name="Wilson R."/>
            <person name="Chao H."/>
            <person name="Schneider V."/>
            <person name="Ventura M."/>
            <person name="Kronenberg Z."/>
            <person name="Murali S."/>
            <person name="Gordon D."/>
            <person name="Cantsilieris S."/>
            <person name="Munson K."/>
            <person name="Nelson B."/>
            <person name="Raja A."/>
            <person name="Underwood J."/>
            <person name="Diekhans M."/>
            <person name="Fiddes I."/>
            <person name="Haussler D."/>
            <person name="Eichler E."/>
        </authorList>
    </citation>
    <scope>NUCLEOTIDE SEQUENCE [LARGE SCALE GENOMIC DNA]</scope>
    <source>
        <strain evidence="11">Susie</strain>
    </source>
</reference>
<dbReference type="EMBL" id="NDHI03003521">
    <property type="protein sequence ID" value="PNJ27749.1"/>
    <property type="molecule type" value="Genomic_DNA"/>
</dbReference>
<dbReference type="SMART" id="SM00179">
    <property type="entry name" value="EGF_CA"/>
    <property type="match status" value="5"/>
</dbReference>
<comment type="caution">
    <text evidence="9">Lacks conserved residue(s) required for the propagation of feature annotation.</text>
</comment>
<feature type="non-terminal residue" evidence="11">
    <location>
        <position position="232"/>
    </location>
</feature>
<comment type="caution">
    <text evidence="11">The sequence shown here is derived from an EMBL/GenBank/DDBJ whole genome shotgun (WGS) entry which is preliminary data.</text>
</comment>
<dbReference type="GO" id="GO:0005509">
    <property type="term" value="F:calcium ion binding"/>
    <property type="evidence" value="ECO:0007669"/>
    <property type="project" value="InterPro"/>
</dbReference>
<evidence type="ECO:0000256" key="6">
    <source>
        <dbReference type="ARBA" id="ARBA00022737"/>
    </source>
</evidence>
<keyword evidence="6" id="KW-0677">Repeat</keyword>
<keyword evidence="5" id="KW-0732">Signal</keyword>
<proteinExistence type="predicted"/>
<evidence type="ECO:0000256" key="4">
    <source>
        <dbReference type="ARBA" id="ARBA00022536"/>
    </source>
</evidence>
<keyword evidence="4 9" id="KW-0245">EGF-like domain</keyword>
<feature type="domain" description="EGF-like" evidence="10">
    <location>
        <begin position="67"/>
        <end position="107"/>
    </location>
</feature>
<name>A0A2J8T423_PONAB</name>
<dbReference type="PROSITE" id="PS00010">
    <property type="entry name" value="ASX_HYDROXYL"/>
    <property type="match status" value="3"/>
</dbReference>
<evidence type="ECO:0000256" key="7">
    <source>
        <dbReference type="ARBA" id="ARBA00023157"/>
    </source>
</evidence>
<feature type="domain" description="EGF-like" evidence="10">
    <location>
        <begin position="194"/>
        <end position="231"/>
    </location>
</feature>
<gene>
    <name evidence="11" type="ORF">CR201_G0037687</name>
</gene>
<dbReference type="FunFam" id="2.10.25.10:FF:000364">
    <property type="entry name" value="Latent transforming growth factor beta binding protein 2"/>
    <property type="match status" value="1"/>
</dbReference>
<keyword evidence="8" id="KW-0325">Glycoprotein</keyword>
<dbReference type="Gene3D" id="2.10.25.10">
    <property type="entry name" value="Laminin"/>
    <property type="match status" value="6"/>
</dbReference>
<dbReference type="SUPFAM" id="SSF57184">
    <property type="entry name" value="Growth factor receptor domain"/>
    <property type="match status" value="2"/>
</dbReference>
<dbReference type="InterPro" id="IPR009030">
    <property type="entry name" value="Growth_fac_rcpt_cys_sf"/>
</dbReference>
<dbReference type="FunFam" id="2.10.25.10:FF:000024">
    <property type="entry name" value="Putative latent-transforming growth factor beta-binding protein 2"/>
    <property type="match status" value="3"/>
</dbReference>
<evidence type="ECO:0000256" key="8">
    <source>
        <dbReference type="ARBA" id="ARBA00023180"/>
    </source>
</evidence>
<organism evidence="11">
    <name type="scientific">Pongo abelii</name>
    <name type="common">Sumatran orangutan</name>
    <name type="synonym">Pongo pygmaeus abelii</name>
    <dbReference type="NCBI Taxonomy" id="9601"/>
    <lineage>
        <taxon>Eukaryota</taxon>
        <taxon>Metazoa</taxon>
        <taxon>Chordata</taxon>
        <taxon>Craniata</taxon>
        <taxon>Vertebrata</taxon>
        <taxon>Euteleostomi</taxon>
        <taxon>Mammalia</taxon>
        <taxon>Eutheria</taxon>
        <taxon>Euarchontoglires</taxon>
        <taxon>Primates</taxon>
        <taxon>Haplorrhini</taxon>
        <taxon>Catarrhini</taxon>
        <taxon>Hominidae</taxon>
        <taxon>Pongo</taxon>
    </lineage>
</organism>
<dbReference type="PROSITE" id="PS50026">
    <property type="entry name" value="EGF_3"/>
    <property type="match status" value="3"/>
</dbReference>
<dbReference type="InterPro" id="IPR052080">
    <property type="entry name" value="vWF_C/EGF_Fibrillin"/>
</dbReference>
<feature type="non-terminal residue" evidence="11">
    <location>
        <position position="1"/>
    </location>
</feature>
<dbReference type="InterPro" id="IPR049883">
    <property type="entry name" value="NOTCH1_EGF-like"/>
</dbReference>
<dbReference type="InterPro" id="IPR000742">
    <property type="entry name" value="EGF"/>
</dbReference>
<dbReference type="PANTHER" id="PTHR47333">
    <property type="entry name" value="VON WILLEBRAND FACTOR C AND EGF DOMAIN-CONTAINING PROTEIN"/>
    <property type="match status" value="1"/>
</dbReference>
<keyword evidence="7" id="KW-1015">Disulfide bond</keyword>
<evidence type="ECO:0000256" key="9">
    <source>
        <dbReference type="PROSITE-ProRule" id="PRU00076"/>
    </source>
</evidence>
<dbReference type="PROSITE" id="PS01187">
    <property type="entry name" value="EGF_CA"/>
    <property type="match status" value="3"/>
</dbReference>
<sequence>TEGSFACSACEDGYWVNEDGTACEDLDECAFPGVCPSGVCTNTAGSFSCKDCDGGYRPSPLGDSCEDVDECEDPQSSCLGGECKNTVGSYQCLCPQGFQLANGTVCEDVNECMGEEHCAPHGECLNSHGSFFCLCAPGFVSTEGGTRCQDIDECEDYGDPVCGTWKCENSPGSYRCVLDCQPGFHMAPNGDCIDIDECTNDTMCGSHGFCDNTDGSFRCLCDQGFEISPSGW</sequence>
<evidence type="ECO:0000256" key="3">
    <source>
        <dbReference type="ARBA" id="ARBA00022530"/>
    </source>
</evidence>
<dbReference type="PROSITE" id="PS01186">
    <property type="entry name" value="EGF_2"/>
    <property type="match status" value="2"/>
</dbReference>
<dbReference type="PANTHER" id="PTHR47333:SF5">
    <property type="entry name" value="FIBRILLIN-3"/>
    <property type="match status" value="1"/>
</dbReference>
<keyword evidence="3" id="KW-0272">Extracellular matrix</keyword>
<feature type="domain" description="EGF-like" evidence="10">
    <location>
        <begin position="108"/>
        <end position="149"/>
    </location>
</feature>
<comment type="subcellular location">
    <subcellularLocation>
        <location evidence="1">Secreted</location>
        <location evidence="1">Extracellular space</location>
        <location evidence="1">Extracellular matrix</location>
    </subcellularLocation>
</comment>
<dbReference type="Pfam" id="PF07645">
    <property type="entry name" value="EGF_CA"/>
    <property type="match status" value="6"/>
</dbReference>
<dbReference type="InterPro" id="IPR000152">
    <property type="entry name" value="EGF-type_Asp/Asn_hydroxyl_site"/>
</dbReference>
<keyword evidence="2" id="KW-0964">Secreted</keyword>
<evidence type="ECO:0000259" key="10">
    <source>
        <dbReference type="PROSITE" id="PS50026"/>
    </source>
</evidence>
<protein>
    <submittedName>
        <fullName evidence="11">LTBP2 isoform 6</fullName>
    </submittedName>
</protein>
<accession>A0A2J8T423</accession>
<evidence type="ECO:0000256" key="5">
    <source>
        <dbReference type="ARBA" id="ARBA00022729"/>
    </source>
</evidence>
<dbReference type="InterPro" id="IPR001881">
    <property type="entry name" value="EGF-like_Ca-bd_dom"/>
</dbReference>
<evidence type="ECO:0000313" key="11">
    <source>
        <dbReference type="EMBL" id="PNJ27749.1"/>
    </source>
</evidence>
<dbReference type="SMART" id="SM00181">
    <property type="entry name" value="EGF"/>
    <property type="match status" value="5"/>
</dbReference>
<dbReference type="AlphaFoldDB" id="A0A2J8T423"/>
<evidence type="ECO:0000256" key="2">
    <source>
        <dbReference type="ARBA" id="ARBA00022525"/>
    </source>
</evidence>
<dbReference type="InterPro" id="IPR018097">
    <property type="entry name" value="EGF_Ca-bd_CS"/>
</dbReference>
<dbReference type="CDD" id="cd00054">
    <property type="entry name" value="EGF_CA"/>
    <property type="match status" value="3"/>
</dbReference>
<evidence type="ECO:0000256" key="1">
    <source>
        <dbReference type="ARBA" id="ARBA00004498"/>
    </source>
</evidence>
<dbReference type="FunFam" id="2.10.25.10:FF:000194">
    <property type="entry name" value="Latent transforming growth factor beta binding protein 2"/>
    <property type="match status" value="1"/>
</dbReference>